<gene>
    <name evidence="2" type="ORF">WL73_09735</name>
</gene>
<organism evidence="2 3">
    <name type="scientific">Burkholderia ubonensis</name>
    <dbReference type="NCBI Taxonomy" id="101571"/>
    <lineage>
        <taxon>Bacteria</taxon>
        <taxon>Pseudomonadati</taxon>
        <taxon>Pseudomonadota</taxon>
        <taxon>Betaproteobacteria</taxon>
        <taxon>Burkholderiales</taxon>
        <taxon>Burkholderiaceae</taxon>
        <taxon>Burkholderia</taxon>
        <taxon>Burkholderia cepacia complex</taxon>
    </lineage>
</organism>
<dbReference type="AlphaFoldDB" id="A0A107EBN2"/>
<name>A0A107EBN2_9BURK</name>
<evidence type="ECO:0000313" key="2">
    <source>
        <dbReference type="EMBL" id="KWE07208.1"/>
    </source>
</evidence>
<dbReference type="EMBL" id="LPIX01000035">
    <property type="protein sequence ID" value="KWE07208.1"/>
    <property type="molecule type" value="Genomic_DNA"/>
</dbReference>
<dbReference type="OrthoDB" id="6871677at2"/>
<evidence type="ECO:0000313" key="3">
    <source>
        <dbReference type="Proteomes" id="UP000062998"/>
    </source>
</evidence>
<feature type="transmembrane region" description="Helical" evidence="1">
    <location>
        <begin position="93"/>
        <end position="115"/>
    </location>
</feature>
<proteinExistence type="predicted"/>
<sequence length="190" mass="20914">MNRKEARTKIAAMLSAGSTKSDVFASLSGQGVKDRVLANLIASRPDPERCRRNKLHVRILVGLGILQLLFSLWVAVTLATDAATIGPVTSSDWAVIGLFLAITVPISLLFIWGFATHRVGAYHAYIALLIVQIPKQIGRLATTPGPALVGLAISIALVAYVYFVRNRLFPDYVWFRPRKVDNRYAFVEHA</sequence>
<protein>
    <submittedName>
        <fullName evidence="2">Permease</fullName>
    </submittedName>
</protein>
<keyword evidence="1" id="KW-0472">Membrane</keyword>
<feature type="transmembrane region" description="Helical" evidence="1">
    <location>
        <begin position="147"/>
        <end position="164"/>
    </location>
</feature>
<accession>A0A107EBN2</accession>
<comment type="caution">
    <text evidence="2">The sequence shown here is derived from an EMBL/GenBank/DDBJ whole genome shotgun (WGS) entry which is preliminary data.</text>
</comment>
<feature type="transmembrane region" description="Helical" evidence="1">
    <location>
        <begin position="59"/>
        <end position="78"/>
    </location>
</feature>
<evidence type="ECO:0000256" key="1">
    <source>
        <dbReference type="SAM" id="Phobius"/>
    </source>
</evidence>
<dbReference type="RefSeq" id="WP_060324002.1">
    <property type="nucleotide sequence ID" value="NZ_LPIU01000092.1"/>
</dbReference>
<dbReference type="Proteomes" id="UP000062998">
    <property type="component" value="Unassembled WGS sequence"/>
</dbReference>
<keyword evidence="1" id="KW-0812">Transmembrane</keyword>
<keyword evidence="1" id="KW-1133">Transmembrane helix</keyword>
<reference evidence="2 3" key="1">
    <citation type="submission" date="2015-11" db="EMBL/GenBank/DDBJ databases">
        <title>Expanding the genomic diversity of Burkholderia species for the development of highly accurate diagnostics.</title>
        <authorList>
            <person name="Sahl J."/>
            <person name="Keim P."/>
            <person name="Wagner D."/>
        </authorList>
    </citation>
    <scope>NUCLEOTIDE SEQUENCE [LARGE SCALE GENOMIC DNA]</scope>
    <source>
        <strain evidence="2 3">MSMB2167WGS</strain>
    </source>
</reference>